<dbReference type="EMBL" id="JAGSOY010000003">
    <property type="protein sequence ID" value="MBU2709831.1"/>
    <property type="molecule type" value="Genomic_DNA"/>
</dbReference>
<comment type="caution">
    <text evidence="1">The sequence shown here is derived from an EMBL/GenBank/DDBJ whole genome shotgun (WGS) entry which is preliminary data.</text>
</comment>
<organism evidence="1 2">
    <name type="scientific">Zooshikella harenae</name>
    <dbReference type="NCBI Taxonomy" id="2827238"/>
    <lineage>
        <taxon>Bacteria</taxon>
        <taxon>Pseudomonadati</taxon>
        <taxon>Pseudomonadota</taxon>
        <taxon>Gammaproteobacteria</taxon>
        <taxon>Oceanospirillales</taxon>
        <taxon>Zooshikellaceae</taxon>
        <taxon>Zooshikella</taxon>
    </lineage>
</organism>
<gene>
    <name evidence="1" type="ORF">KCG35_02020</name>
</gene>
<protein>
    <submittedName>
        <fullName evidence="1">Uncharacterized protein</fullName>
    </submittedName>
</protein>
<sequence>MSNVHARKRTDNVIDMFTRRPISPEESKRIIRLSPELDGLEMLYSNDANPNKLFSMKILCWALRTNGEVVALVPWLNDIVACDELRDPLNGHWEGYYDQGIDEIFYQAPIHKVVELETAAEYYKTAFQGPDDVVHEIPDSIGTHAIITTDNFASFSLEEVISWQLLNNGMIFAMIIDKNKVKSTPVLKGDPCLFPAQQHDGFKYFFHHRIANKIKANDPDAIAAFSLLVDP</sequence>
<dbReference type="RefSeq" id="WP_215817997.1">
    <property type="nucleotide sequence ID" value="NZ_JAGSOY010000003.1"/>
</dbReference>
<proteinExistence type="predicted"/>
<accession>A0ABS5Z930</accession>
<reference evidence="1 2" key="1">
    <citation type="submission" date="2021-04" db="EMBL/GenBank/DDBJ databases">
        <authorList>
            <person name="Pira H."/>
            <person name="Risdian C."/>
            <person name="Wink J."/>
        </authorList>
    </citation>
    <scope>NUCLEOTIDE SEQUENCE [LARGE SCALE GENOMIC DNA]</scope>
    <source>
        <strain evidence="1 2">WH53</strain>
    </source>
</reference>
<keyword evidence="2" id="KW-1185">Reference proteome</keyword>
<evidence type="ECO:0000313" key="1">
    <source>
        <dbReference type="EMBL" id="MBU2709831.1"/>
    </source>
</evidence>
<dbReference type="Proteomes" id="UP000690515">
    <property type="component" value="Unassembled WGS sequence"/>
</dbReference>
<name>A0ABS5Z930_9GAMM</name>
<evidence type="ECO:0000313" key="2">
    <source>
        <dbReference type="Proteomes" id="UP000690515"/>
    </source>
</evidence>